<dbReference type="PRINTS" id="PR00412">
    <property type="entry name" value="EPOXHYDRLASE"/>
</dbReference>
<dbReference type="InterPro" id="IPR000073">
    <property type="entry name" value="AB_hydrolase_1"/>
</dbReference>
<dbReference type="Proteomes" id="UP001235849">
    <property type="component" value="Unassembled WGS sequence"/>
</dbReference>
<protein>
    <submittedName>
        <fullName evidence="2">Alpha/beta fold hydrolase</fullName>
    </submittedName>
</protein>
<organism evidence="2 3">
    <name type="scientific">Roseofilum capinflatum BLCC-M114</name>
    <dbReference type="NCBI Taxonomy" id="3022440"/>
    <lineage>
        <taxon>Bacteria</taxon>
        <taxon>Bacillati</taxon>
        <taxon>Cyanobacteriota</taxon>
        <taxon>Cyanophyceae</taxon>
        <taxon>Desertifilales</taxon>
        <taxon>Desertifilaceae</taxon>
        <taxon>Roseofilum</taxon>
        <taxon>Roseofilum capinflatum</taxon>
    </lineage>
</organism>
<dbReference type="PANTHER" id="PTHR46438:SF2">
    <property type="entry name" value="ALPHA_BETA-HYDROLASES SUPERFAMILY PROTEIN"/>
    <property type="match status" value="1"/>
</dbReference>
<dbReference type="PANTHER" id="PTHR46438">
    <property type="entry name" value="ALPHA/BETA-HYDROLASES SUPERFAMILY PROTEIN"/>
    <property type="match status" value="1"/>
</dbReference>
<dbReference type="InterPro" id="IPR029058">
    <property type="entry name" value="AB_hydrolase_fold"/>
</dbReference>
<dbReference type="Gene3D" id="3.40.50.1820">
    <property type="entry name" value="alpha/beta hydrolase"/>
    <property type="match status" value="1"/>
</dbReference>
<dbReference type="SUPFAM" id="SSF53474">
    <property type="entry name" value="alpha/beta-Hydrolases"/>
    <property type="match status" value="1"/>
</dbReference>
<comment type="caution">
    <text evidence="2">The sequence shown here is derived from an EMBL/GenBank/DDBJ whole genome shotgun (WGS) entry which is preliminary data.</text>
</comment>
<dbReference type="EMBL" id="JAQOSO010000092">
    <property type="protein sequence ID" value="MDJ1175979.1"/>
    <property type="molecule type" value="Genomic_DNA"/>
</dbReference>
<evidence type="ECO:0000259" key="1">
    <source>
        <dbReference type="Pfam" id="PF00561"/>
    </source>
</evidence>
<dbReference type="GO" id="GO:0016787">
    <property type="term" value="F:hydrolase activity"/>
    <property type="evidence" value="ECO:0007669"/>
    <property type="project" value="UniProtKB-KW"/>
</dbReference>
<dbReference type="InterPro" id="IPR000639">
    <property type="entry name" value="Epox_hydrolase-like"/>
</dbReference>
<gene>
    <name evidence="2" type="ORF">PMG25_17975</name>
</gene>
<name>A0ABT7B9X7_9CYAN</name>
<dbReference type="PRINTS" id="PR00111">
    <property type="entry name" value="ABHYDROLASE"/>
</dbReference>
<dbReference type="Pfam" id="PF00561">
    <property type="entry name" value="Abhydrolase_1"/>
    <property type="match status" value="1"/>
</dbReference>
<feature type="domain" description="AB hydrolase-1" evidence="1">
    <location>
        <begin position="39"/>
        <end position="286"/>
    </location>
</feature>
<evidence type="ECO:0000313" key="2">
    <source>
        <dbReference type="EMBL" id="MDJ1175979.1"/>
    </source>
</evidence>
<sequence length="305" mass="34884">MMNLKSTHQSMGAQRTWIWRGWRIRYTYIRSLSRLEAIPIVFLHGFGSSFAQWRYNLQPLSEFHSVYALDLLGFGMSQKAPERYGSPLWMAQVYEFWRTMIKRPVILAGHSLGGSVALAIADTYPEMVQGLVLFTVPPSREELFESPVQANLASLEGLLTPKFLLVPLFRLLFYPPLLVPFVRQGLRSVYVNKDRVDEELVNSIATPPQDPGAVDVLCRLFLSKNDREYTPHVGRVFPRLQMPILLVWGKQDPIFSIEQGRLLAAQNPLAQLVEIEAAGHCVYDEQPQEVNQALVEWIRSMNNEQ</sequence>
<accession>A0ABT7B9X7</accession>
<proteinExistence type="predicted"/>
<keyword evidence="3" id="KW-1185">Reference proteome</keyword>
<reference evidence="2 3" key="1">
    <citation type="submission" date="2023-01" db="EMBL/GenBank/DDBJ databases">
        <title>Novel diversity within Roseofilum (Cyanobacteria; Desertifilaceae) from marine benthic mats with descriptions of four novel species.</title>
        <authorList>
            <person name="Wang Y."/>
            <person name="Berthold D.E."/>
            <person name="Hu J."/>
            <person name="Lefler F.W."/>
            <person name="Laughinghouse H.D. IV."/>
        </authorList>
    </citation>
    <scope>NUCLEOTIDE SEQUENCE [LARGE SCALE GENOMIC DNA]</scope>
    <source>
        <strain evidence="2 3">BLCC-M114</strain>
    </source>
</reference>
<keyword evidence="2" id="KW-0378">Hydrolase</keyword>
<dbReference type="RefSeq" id="WP_283768265.1">
    <property type="nucleotide sequence ID" value="NZ_JAQOSO010000092.1"/>
</dbReference>
<evidence type="ECO:0000313" key="3">
    <source>
        <dbReference type="Proteomes" id="UP001235849"/>
    </source>
</evidence>